<gene>
    <name evidence="2" type="ORF">H9649_13275</name>
</gene>
<keyword evidence="1" id="KW-1133">Transmembrane helix</keyword>
<feature type="transmembrane region" description="Helical" evidence="1">
    <location>
        <begin position="42"/>
        <end position="62"/>
    </location>
</feature>
<keyword evidence="1" id="KW-0472">Membrane</keyword>
<comment type="caution">
    <text evidence="2">The sequence shown here is derived from an EMBL/GenBank/DDBJ whole genome shotgun (WGS) entry which is preliminary data.</text>
</comment>
<keyword evidence="1" id="KW-0812">Transmembrane</keyword>
<evidence type="ECO:0000313" key="3">
    <source>
        <dbReference type="Proteomes" id="UP000626786"/>
    </source>
</evidence>
<name>A0ABR8UCK6_9BACL</name>
<dbReference type="EMBL" id="JACSQN010000012">
    <property type="protein sequence ID" value="MBD7985560.1"/>
    <property type="molecule type" value="Genomic_DNA"/>
</dbReference>
<proteinExistence type="predicted"/>
<reference evidence="2 3" key="1">
    <citation type="submission" date="2020-08" db="EMBL/GenBank/DDBJ databases">
        <title>A Genomic Blueprint of the Chicken Gut Microbiome.</title>
        <authorList>
            <person name="Gilroy R."/>
            <person name="Ravi A."/>
            <person name="Getino M."/>
            <person name="Pursley I."/>
            <person name="Horton D.L."/>
            <person name="Alikhan N.-F."/>
            <person name="Baker D."/>
            <person name="Gharbi K."/>
            <person name="Hall N."/>
            <person name="Watson M."/>
            <person name="Adriaenssens E.M."/>
            <person name="Foster-Nyarko E."/>
            <person name="Jarju S."/>
            <person name="Secka A."/>
            <person name="Antonio M."/>
            <person name="Oren A."/>
            <person name="Chaudhuri R."/>
            <person name="La Ragione R.M."/>
            <person name="Hildebrand F."/>
            <person name="Pallen M.J."/>
        </authorList>
    </citation>
    <scope>NUCLEOTIDE SEQUENCE [LARGE SCALE GENOMIC DNA]</scope>
    <source>
        <strain evidence="2 3">Sa2YVA2</strain>
    </source>
</reference>
<sequence length="246" mass="27443">MNMDFEKIKDAVTSIEMSKAMENRLKENIGKRKSGQVYYKRWIPVASVFAILLAILMGIPYFNKNGELQVANFAITAYALSDDVNQLITSEKATIELATEFRLGIIGLGGDGANLIFTDVLLNITGKHIESITYTLSEGMFVEDVTFTSENHLLDYEWFESEKINFITSEPGSGVYQGIKEIGNSYTVLYNEQDNHKYTLAIPHDGNNVIADDVIINVNVTYTDGTSEQQDILVTQEADSVSLELN</sequence>
<accession>A0ABR8UCK6</accession>
<evidence type="ECO:0008006" key="4">
    <source>
        <dbReference type="Google" id="ProtNLM"/>
    </source>
</evidence>
<organism evidence="2 3">
    <name type="scientific">Sporosarcina quadrami</name>
    <dbReference type="NCBI Taxonomy" id="2762234"/>
    <lineage>
        <taxon>Bacteria</taxon>
        <taxon>Bacillati</taxon>
        <taxon>Bacillota</taxon>
        <taxon>Bacilli</taxon>
        <taxon>Bacillales</taxon>
        <taxon>Caryophanaceae</taxon>
        <taxon>Sporosarcina</taxon>
    </lineage>
</organism>
<dbReference type="Proteomes" id="UP000626786">
    <property type="component" value="Unassembled WGS sequence"/>
</dbReference>
<evidence type="ECO:0000313" key="2">
    <source>
        <dbReference type="EMBL" id="MBD7985560.1"/>
    </source>
</evidence>
<keyword evidence="3" id="KW-1185">Reference proteome</keyword>
<evidence type="ECO:0000256" key="1">
    <source>
        <dbReference type="SAM" id="Phobius"/>
    </source>
</evidence>
<protein>
    <recommendedName>
        <fullName evidence="4">DUF4179 domain-containing protein</fullName>
    </recommendedName>
</protein>